<protein>
    <submittedName>
        <fullName evidence="1">Uncharacterized protein</fullName>
    </submittedName>
</protein>
<keyword evidence="2" id="KW-1185">Reference proteome</keyword>
<name>A0A3M7PAM7_BRAPC</name>
<accession>A0A3M7PAM7</accession>
<proteinExistence type="predicted"/>
<dbReference type="EMBL" id="REGN01012307">
    <property type="protein sequence ID" value="RMZ96108.1"/>
    <property type="molecule type" value="Genomic_DNA"/>
</dbReference>
<sequence length="59" mass="7371">MVQMNPINLFDARESMDRLRILHERLRMAHPHWQIERSFEQKFGYLNDDFKFVLKVFKF</sequence>
<comment type="caution">
    <text evidence="1">The sequence shown here is derived from an EMBL/GenBank/DDBJ whole genome shotgun (WGS) entry which is preliminary data.</text>
</comment>
<organism evidence="1 2">
    <name type="scientific">Brachionus plicatilis</name>
    <name type="common">Marine rotifer</name>
    <name type="synonym">Brachionus muelleri</name>
    <dbReference type="NCBI Taxonomy" id="10195"/>
    <lineage>
        <taxon>Eukaryota</taxon>
        <taxon>Metazoa</taxon>
        <taxon>Spiralia</taxon>
        <taxon>Gnathifera</taxon>
        <taxon>Rotifera</taxon>
        <taxon>Eurotatoria</taxon>
        <taxon>Monogononta</taxon>
        <taxon>Pseudotrocha</taxon>
        <taxon>Ploima</taxon>
        <taxon>Brachionidae</taxon>
        <taxon>Brachionus</taxon>
    </lineage>
</organism>
<evidence type="ECO:0000313" key="2">
    <source>
        <dbReference type="Proteomes" id="UP000276133"/>
    </source>
</evidence>
<gene>
    <name evidence="1" type="ORF">BpHYR1_005499</name>
</gene>
<reference evidence="1 2" key="1">
    <citation type="journal article" date="2018" name="Sci. Rep.">
        <title>Genomic signatures of local adaptation to the degree of environmental predictability in rotifers.</title>
        <authorList>
            <person name="Franch-Gras L."/>
            <person name="Hahn C."/>
            <person name="Garcia-Roger E.M."/>
            <person name="Carmona M.J."/>
            <person name="Serra M."/>
            <person name="Gomez A."/>
        </authorList>
    </citation>
    <scope>NUCLEOTIDE SEQUENCE [LARGE SCALE GENOMIC DNA]</scope>
    <source>
        <strain evidence="1">HYR1</strain>
    </source>
</reference>
<dbReference type="AlphaFoldDB" id="A0A3M7PAM7"/>
<dbReference type="Proteomes" id="UP000276133">
    <property type="component" value="Unassembled WGS sequence"/>
</dbReference>
<evidence type="ECO:0000313" key="1">
    <source>
        <dbReference type="EMBL" id="RMZ96108.1"/>
    </source>
</evidence>